<keyword evidence="2" id="KW-1185">Reference proteome</keyword>
<evidence type="ECO:0000313" key="1">
    <source>
        <dbReference type="EMBL" id="QSW88475.1"/>
    </source>
</evidence>
<proteinExistence type="predicted"/>
<accession>A0ABX7QBQ2</accession>
<dbReference type="EMBL" id="CP071448">
    <property type="protein sequence ID" value="QSW88475.1"/>
    <property type="molecule type" value="Genomic_DNA"/>
</dbReference>
<evidence type="ECO:0000313" key="2">
    <source>
        <dbReference type="Proteomes" id="UP000663440"/>
    </source>
</evidence>
<protein>
    <recommendedName>
        <fullName evidence="3">XRE family transcriptional regulator</fullName>
    </recommendedName>
</protein>
<sequence>MALKNENNKQLIKPKKTKVFLVDQHVCNFIKEEWMIDIDSFREWARQHNVHESIARKINQIEGYKIPVSTLKIICFYRQISLADFFTLVESKYGDAEDKFYYIEKKKDI</sequence>
<gene>
    <name evidence="1" type="ORF">J0383_19785</name>
</gene>
<evidence type="ECO:0008006" key="3">
    <source>
        <dbReference type="Google" id="ProtNLM"/>
    </source>
</evidence>
<dbReference type="RefSeq" id="WP_207295678.1">
    <property type="nucleotide sequence ID" value="NZ_CP071448.1"/>
</dbReference>
<reference evidence="1 2" key="1">
    <citation type="submission" date="2021-03" db="EMBL/GenBank/DDBJ databases">
        <title>Flavobacterium kribbensis sp. nov, an endophytic bacteria, isolated from soybean.</title>
        <authorList>
            <person name="Lee J."/>
            <person name="Seo J."/>
        </authorList>
    </citation>
    <scope>NUCLEOTIDE SEQUENCE [LARGE SCALE GENOMIC DNA]</scope>
    <source>
        <strain evidence="1 2">BB8</strain>
    </source>
</reference>
<name>A0ABX7QBQ2_9FLAO</name>
<dbReference type="Proteomes" id="UP000663440">
    <property type="component" value="Chromosome"/>
</dbReference>
<organism evidence="1 2">
    <name type="scientific">Flavobacterium endoglycinae</name>
    <dbReference type="NCBI Taxonomy" id="2816357"/>
    <lineage>
        <taxon>Bacteria</taxon>
        <taxon>Pseudomonadati</taxon>
        <taxon>Bacteroidota</taxon>
        <taxon>Flavobacteriia</taxon>
        <taxon>Flavobacteriales</taxon>
        <taxon>Flavobacteriaceae</taxon>
        <taxon>Flavobacterium</taxon>
    </lineage>
</organism>